<evidence type="ECO:0000259" key="2">
    <source>
        <dbReference type="Pfam" id="PF08722"/>
    </source>
</evidence>
<dbReference type="Gene3D" id="1.10.10.10">
    <property type="entry name" value="Winged helix-like DNA-binding domain superfamily/Winged helix DNA-binding domain"/>
    <property type="match status" value="1"/>
</dbReference>
<feature type="domain" description="TnsA endonuclease C-terminal" evidence="1">
    <location>
        <begin position="168"/>
        <end position="253"/>
    </location>
</feature>
<dbReference type="GO" id="GO:0003676">
    <property type="term" value="F:nucleic acid binding"/>
    <property type="evidence" value="ECO:0007669"/>
    <property type="project" value="InterPro"/>
</dbReference>
<dbReference type="CDD" id="cd22362">
    <property type="entry name" value="TnsA_endonuclease-like"/>
    <property type="match status" value="1"/>
</dbReference>
<dbReference type="SUPFAM" id="SSF52980">
    <property type="entry name" value="Restriction endonuclease-like"/>
    <property type="match status" value="1"/>
</dbReference>
<reference evidence="3" key="1">
    <citation type="submission" date="2022-11" db="EMBL/GenBank/DDBJ databases">
        <title>Lysinibacillus irui.</title>
        <authorList>
            <person name="Akintayo S.O."/>
        </authorList>
    </citation>
    <scope>NUCLEOTIDE SEQUENCE</scope>
    <source>
        <strain evidence="3">IRB4-01</strain>
    </source>
</reference>
<sequence length="279" mass="32716">MSKRTRTSKVEKWIKEGRGSGIGADYKPWLNIQDVSSLGRSTRLKGIKTKRQHEFLSDLERNYFYLTEYSDFVVDIREQFPLLPLEETIVIADELGLKHPTDPKTNEPVVMTTDFLLTVEKGNGLVELARTIKMKDELLKQRVIEKFEIERVYWERRQIDWGIVTELEIPKEMARNISYIHDYYDIQQYDAFQNMNQQHIEDLAMALLQSILSESKNIREVTNVFDKETHMPLGSGMTLFYHLLAQKIIRVDMLELLNVEQIVVIQSIDESKLKKVKYG</sequence>
<evidence type="ECO:0000259" key="1">
    <source>
        <dbReference type="Pfam" id="PF08721"/>
    </source>
</evidence>
<dbReference type="EMBL" id="CP113527">
    <property type="protein sequence ID" value="WDV06738.1"/>
    <property type="molecule type" value="Genomic_DNA"/>
</dbReference>
<dbReference type="Gene3D" id="3.40.1350.10">
    <property type="match status" value="1"/>
</dbReference>
<dbReference type="Proteomes" id="UP001219585">
    <property type="component" value="Chromosome"/>
</dbReference>
<dbReference type="InterPro" id="IPR011335">
    <property type="entry name" value="Restrct_endonuc-II-like"/>
</dbReference>
<keyword evidence="3" id="KW-0378">Hydrolase</keyword>
<protein>
    <submittedName>
        <fullName evidence="3">TnsA endonuclease N-terminal domain-containing protein</fullName>
    </submittedName>
</protein>
<dbReference type="AlphaFoldDB" id="A0AAJ5RP50"/>
<dbReference type="InterPro" id="IPR011856">
    <property type="entry name" value="tRNA_endonuc-like_dom_sf"/>
</dbReference>
<dbReference type="GO" id="GO:0004519">
    <property type="term" value="F:endonuclease activity"/>
    <property type="evidence" value="ECO:0007669"/>
    <property type="project" value="UniProtKB-KW"/>
</dbReference>
<dbReference type="InterPro" id="IPR014833">
    <property type="entry name" value="TnsA_N"/>
</dbReference>
<dbReference type="RefSeq" id="WP_274794925.1">
    <property type="nucleotide sequence ID" value="NZ_CP113527.1"/>
</dbReference>
<accession>A0AAJ5RP50</accession>
<feature type="domain" description="TnsA endonuclease N-terminal" evidence="2">
    <location>
        <begin position="73"/>
        <end position="166"/>
    </location>
</feature>
<evidence type="ECO:0000313" key="3">
    <source>
        <dbReference type="EMBL" id="WDV06738.1"/>
    </source>
</evidence>
<dbReference type="KEGG" id="liu:OU989_21340"/>
<proteinExistence type="predicted"/>
<dbReference type="InterPro" id="IPR036388">
    <property type="entry name" value="WH-like_DNA-bd_sf"/>
</dbReference>
<dbReference type="InterPro" id="IPR014832">
    <property type="entry name" value="TnsA_C"/>
</dbReference>
<name>A0AAJ5RP50_9BACI</name>
<keyword evidence="3" id="KW-0255">Endonuclease</keyword>
<organism evidence="3 4">
    <name type="scientific">Lysinibacillus irui</name>
    <dbReference type="NCBI Taxonomy" id="2998077"/>
    <lineage>
        <taxon>Bacteria</taxon>
        <taxon>Bacillati</taxon>
        <taxon>Bacillota</taxon>
        <taxon>Bacilli</taxon>
        <taxon>Bacillales</taxon>
        <taxon>Bacillaceae</taxon>
        <taxon>Lysinibacillus</taxon>
    </lineage>
</organism>
<keyword evidence="3" id="KW-0540">Nuclease</keyword>
<dbReference type="Pfam" id="PF08721">
    <property type="entry name" value="Tn7_Tnp_TnsA_C"/>
    <property type="match status" value="1"/>
</dbReference>
<dbReference type="Pfam" id="PF08722">
    <property type="entry name" value="Tn7_TnsA-like_N"/>
    <property type="match status" value="1"/>
</dbReference>
<gene>
    <name evidence="3" type="ORF">OU989_21340</name>
</gene>
<evidence type="ECO:0000313" key="4">
    <source>
        <dbReference type="Proteomes" id="UP001219585"/>
    </source>
</evidence>